<evidence type="ECO:0000313" key="10">
    <source>
        <dbReference type="EMBL" id="MUG32125.1"/>
    </source>
</evidence>
<evidence type="ECO:0000259" key="9">
    <source>
        <dbReference type="PROSITE" id="PS51747"/>
    </source>
</evidence>
<dbReference type="GO" id="GO:0052717">
    <property type="term" value="F:tRNA-specific adenosine-34 deaminase activity"/>
    <property type="evidence" value="ECO:0007669"/>
    <property type="project" value="UniProtKB-UniRule"/>
</dbReference>
<proteinExistence type="inferred from homology"/>
<dbReference type="EMBL" id="WFKQ01000003">
    <property type="protein sequence ID" value="MUG32125.1"/>
    <property type="molecule type" value="Genomic_DNA"/>
</dbReference>
<comment type="caution">
    <text evidence="10">The sequence shown here is derived from an EMBL/GenBank/DDBJ whole genome shotgun (WGS) entry which is preliminary data.</text>
</comment>
<comment type="subunit">
    <text evidence="2 8">Homodimer.</text>
</comment>
<evidence type="ECO:0000313" key="11">
    <source>
        <dbReference type="Proteomes" id="UP000442109"/>
    </source>
</evidence>
<dbReference type="EC" id="3.5.4.33" evidence="8"/>
<evidence type="ECO:0000256" key="5">
    <source>
        <dbReference type="ARBA" id="ARBA00022801"/>
    </source>
</evidence>
<feature type="domain" description="CMP/dCMP-type deaminase" evidence="9">
    <location>
        <begin position="32"/>
        <end position="143"/>
    </location>
</feature>
<evidence type="ECO:0000256" key="6">
    <source>
        <dbReference type="ARBA" id="ARBA00022833"/>
    </source>
</evidence>
<keyword evidence="11" id="KW-1185">Reference proteome</keyword>
<dbReference type="PROSITE" id="PS51747">
    <property type="entry name" value="CYT_DCMP_DEAMINASES_2"/>
    <property type="match status" value="1"/>
</dbReference>
<dbReference type="InterPro" id="IPR016193">
    <property type="entry name" value="Cytidine_deaminase-like"/>
</dbReference>
<protein>
    <recommendedName>
        <fullName evidence="8">tRNA-specific adenosine deaminase</fullName>
        <ecNumber evidence="8">3.5.4.33</ecNumber>
    </recommendedName>
</protein>
<comment type="function">
    <text evidence="8">Catalyzes the deamination of adenosine to inosine at the wobble position 34 of tRNA(Arg2).</text>
</comment>
<dbReference type="InterPro" id="IPR028883">
    <property type="entry name" value="tRNA_aden_deaminase"/>
</dbReference>
<feature type="active site" description="Proton donor" evidence="8">
    <location>
        <position position="85"/>
    </location>
</feature>
<dbReference type="AlphaFoldDB" id="A0A844M037"/>
<feature type="binding site" evidence="8">
    <location>
        <position position="117"/>
    </location>
    <ligand>
        <name>Zn(2+)</name>
        <dbReference type="ChEBI" id="CHEBI:29105"/>
        <note>catalytic</note>
    </ligand>
</feature>
<dbReference type="Pfam" id="PF00383">
    <property type="entry name" value="dCMP_cyt_deam_1"/>
    <property type="match status" value="1"/>
</dbReference>
<comment type="catalytic activity">
    <reaction evidence="7 8">
        <text>adenosine(34) in tRNA + H2O + H(+) = inosine(34) in tRNA + NH4(+)</text>
        <dbReference type="Rhea" id="RHEA:43168"/>
        <dbReference type="Rhea" id="RHEA-COMP:10373"/>
        <dbReference type="Rhea" id="RHEA-COMP:10374"/>
        <dbReference type="ChEBI" id="CHEBI:15377"/>
        <dbReference type="ChEBI" id="CHEBI:15378"/>
        <dbReference type="ChEBI" id="CHEBI:28938"/>
        <dbReference type="ChEBI" id="CHEBI:74411"/>
        <dbReference type="ChEBI" id="CHEBI:82852"/>
        <dbReference type="EC" id="3.5.4.33"/>
    </reaction>
</comment>
<feature type="binding site" evidence="8">
    <location>
        <position position="114"/>
    </location>
    <ligand>
        <name>Zn(2+)</name>
        <dbReference type="ChEBI" id="CHEBI:29105"/>
        <note>catalytic</note>
    </ligand>
</feature>
<evidence type="ECO:0000256" key="3">
    <source>
        <dbReference type="ARBA" id="ARBA00022694"/>
    </source>
</evidence>
<dbReference type="OrthoDB" id="9802676at2"/>
<organism evidence="10 11">
    <name type="scientific">Psychrobacter sanguinis</name>
    <dbReference type="NCBI Taxonomy" id="861445"/>
    <lineage>
        <taxon>Bacteria</taxon>
        <taxon>Pseudomonadati</taxon>
        <taxon>Pseudomonadota</taxon>
        <taxon>Gammaproteobacteria</taxon>
        <taxon>Moraxellales</taxon>
        <taxon>Moraxellaceae</taxon>
        <taxon>Psychrobacter</taxon>
    </lineage>
</organism>
<sequence length="190" mass="21055">MTVTAVNLLTPHSALLSEAYPGYLTAANYWLLSDVGFMRRALALAQQGASQEEVPVGAVLVCDNKIIGEGFNQPITTSDPTAHAEVVALRYACQTLQNYRLPPNTTLYVTLEPCTMCLGALIHARLARLVFATFEPRAGMVGSQLNLTEMDFYNHKMQAYSGLLQQQSQTQLRSFFRARRGKKKPQKQSD</sequence>
<keyword evidence="5 8" id="KW-0378">Hydrolase</keyword>
<accession>A0A844M037</accession>
<dbReference type="GO" id="GO:0002100">
    <property type="term" value="P:tRNA wobble adenosine to inosine editing"/>
    <property type="evidence" value="ECO:0007669"/>
    <property type="project" value="UniProtKB-UniRule"/>
</dbReference>
<evidence type="ECO:0000256" key="1">
    <source>
        <dbReference type="ARBA" id="ARBA00010669"/>
    </source>
</evidence>
<dbReference type="Gene3D" id="3.40.140.10">
    <property type="entry name" value="Cytidine Deaminase, domain 2"/>
    <property type="match status" value="1"/>
</dbReference>
<dbReference type="InterPro" id="IPR002125">
    <property type="entry name" value="CMP_dCMP_dom"/>
</dbReference>
<dbReference type="GO" id="GO:0008270">
    <property type="term" value="F:zinc ion binding"/>
    <property type="evidence" value="ECO:0007669"/>
    <property type="project" value="UniProtKB-UniRule"/>
</dbReference>
<comment type="cofactor">
    <cofactor evidence="8">
        <name>Zn(2+)</name>
        <dbReference type="ChEBI" id="CHEBI:29105"/>
    </cofactor>
    <text evidence="8">Binds 1 zinc ion per subunit.</text>
</comment>
<evidence type="ECO:0000256" key="4">
    <source>
        <dbReference type="ARBA" id="ARBA00022723"/>
    </source>
</evidence>
<dbReference type="Proteomes" id="UP000442109">
    <property type="component" value="Unassembled WGS sequence"/>
</dbReference>
<dbReference type="PROSITE" id="PS00903">
    <property type="entry name" value="CYT_DCMP_DEAMINASES_1"/>
    <property type="match status" value="1"/>
</dbReference>
<comment type="similarity">
    <text evidence="1">Belongs to the cytidine and deoxycytidylate deaminase family. ADAT2 subfamily.</text>
</comment>
<evidence type="ECO:0000256" key="8">
    <source>
        <dbReference type="HAMAP-Rule" id="MF_00972"/>
    </source>
</evidence>
<gene>
    <name evidence="8 10" type="primary">tadA</name>
    <name evidence="10" type="ORF">GB996_04875</name>
</gene>
<dbReference type="InterPro" id="IPR016192">
    <property type="entry name" value="APOBEC/CMP_deaminase_Zn-bd"/>
</dbReference>
<dbReference type="PANTHER" id="PTHR11079:SF202">
    <property type="entry name" value="TRNA-SPECIFIC ADENOSINE DEAMINASE"/>
    <property type="match status" value="1"/>
</dbReference>
<reference evidence="10 11" key="1">
    <citation type="journal article" date="2019" name="PLoS ONE">
        <title>Pup mortality in New Zealand sea lions (Phocarctos hookeri) at Enderby Island, Auckland Islands, 2013-18.</title>
        <authorList>
            <person name="Michael S.A."/>
            <person name="Hayman D.T.S."/>
            <person name="Gray R."/>
            <person name="Zhang J."/>
            <person name="Rogers L."/>
            <person name="Roe W.D."/>
        </authorList>
    </citation>
    <scope>NUCLEOTIDE SEQUENCE [LARGE SCALE GENOMIC DNA]</scope>
    <source>
        <strain evidence="10 11">SM868</strain>
    </source>
</reference>
<dbReference type="RefSeq" id="WP_155587016.1">
    <property type="nucleotide sequence ID" value="NZ_WFKQ01000003.1"/>
</dbReference>
<keyword evidence="6 8" id="KW-0862">Zinc</keyword>
<name>A0A844M037_9GAMM</name>
<dbReference type="PANTHER" id="PTHR11079">
    <property type="entry name" value="CYTOSINE DEAMINASE FAMILY MEMBER"/>
    <property type="match status" value="1"/>
</dbReference>
<keyword evidence="3 8" id="KW-0819">tRNA processing</keyword>
<dbReference type="NCBIfam" id="NF008113">
    <property type="entry name" value="PRK10860.1"/>
    <property type="match status" value="1"/>
</dbReference>
<evidence type="ECO:0000256" key="2">
    <source>
        <dbReference type="ARBA" id="ARBA00011738"/>
    </source>
</evidence>
<dbReference type="CDD" id="cd01285">
    <property type="entry name" value="nucleoside_deaminase"/>
    <property type="match status" value="1"/>
</dbReference>
<dbReference type="HAMAP" id="MF_00972">
    <property type="entry name" value="tRNA_aden_deaminase"/>
    <property type="match status" value="1"/>
</dbReference>
<dbReference type="SUPFAM" id="SSF53927">
    <property type="entry name" value="Cytidine deaminase-like"/>
    <property type="match status" value="1"/>
</dbReference>
<evidence type="ECO:0000256" key="7">
    <source>
        <dbReference type="ARBA" id="ARBA00048045"/>
    </source>
</evidence>
<keyword evidence="4 8" id="KW-0479">Metal-binding</keyword>
<feature type="binding site" evidence="8">
    <location>
        <position position="83"/>
    </location>
    <ligand>
        <name>Zn(2+)</name>
        <dbReference type="ChEBI" id="CHEBI:29105"/>
        <note>catalytic</note>
    </ligand>
</feature>